<accession>A0A9N7Y6Y1</accession>
<evidence type="ECO:0000313" key="2">
    <source>
        <dbReference type="EMBL" id="CAB1414887.1"/>
    </source>
</evidence>
<organism evidence="2 3">
    <name type="scientific">Pleuronectes platessa</name>
    <name type="common">European plaice</name>
    <dbReference type="NCBI Taxonomy" id="8262"/>
    <lineage>
        <taxon>Eukaryota</taxon>
        <taxon>Metazoa</taxon>
        <taxon>Chordata</taxon>
        <taxon>Craniata</taxon>
        <taxon>Vertebrata</taxon>
        <taxon>Euteleostomi</taxon>
        <taxon>Actinopterygii</taxon>
        <taxon>Neopterygii</taxon>
        <taxon>Teleostei</taxon>
        <taxon>Neoteleostei</taxon>
        <taxon>Acanthomorphata</taxon>
        <taxon>Carangaria</taxon>
        <taxon>Pleuronectiformes</taxon>
        <taxon>Pleuronectoidei</taxon>
        <taxon>Pleuronectidae</taxon>
        <taxon>Pleuronectes</taxon>
    </lineage>
</organism>
<proteinExistence type="predicted"/>
<gene>
    <name evidence="2" type="ORF">PLEPLA_LOCUS2599</name>
</gene>
<feature type="compositionally biased region" description="Basic and acidic residues" evidence="1">
    <location>
        <begin position="153"/>
        <end position="166"/>
    </location>
</feature>
<evidence type="ECO:0000256" key="1">
    <source>
        <dbReference type="SAM" id="MobiDB-lite"/>
    </source>
</evidence>
<feature type="region of interest" description="Disordered" evidence="1">
    <location>
        <begin position="134"/>
        <end position="201"/>
    </location>
</feature>
<reference evidence="2" key="1">
    <citation type="submission" date="2020-03" db="EMBL/GenBank/DDBJ databases">
        <authorList>
            <person name="Weist P."/>
        </authorList>
    </citation>
    <scope>NUCLEOTIDE SEQUENCE</scope>
</reference>
<dbReference type="Proteomes" id="UP001153269">
    <property type="component" value="Unassembled WGS sequence"/>
</dbReference>
<name>A0A9N7Y6Y1_PLEPL</name>
<evidence type="ECO:0000313" key="3">
    <source>
        <dbReference type="Proteomes" id="UP001153269"/>
    </source>
</evidence>
<feature type="compositionally biased region" description="Basic and acidic residues" evidence="1">
    <location>
        <begin position="181"/>
        <end position="197"/>
    </location>
</feature>
<comment type="caution">
    <text evidence="2">The sequence shown here is derived from an EMBL/GenBank/DDBJ whole genome shotgun (WGS) entry which is preliminary data.</text>
</comment>
<protein>
    <submittedName>
        <fullName evidence="2">Uncharacterized protein</fullName>
    </submittedName>
</protein>
<dbReference type="AlphaFoldDB" id="A0A9N7Y6Y1"/>
<keyword evidence="3" id="KW-1185">Reference proteome</keyword>
<feature type="compositionally biased region" description="Polar residues" evidence="1">
    <location>
        <begin position="167"/>
        <end position="180"/>
    </location>
</feature>
<dbReference type="EMBL" id="CADEAL010000126">
    <property type="protein sequence ID" value="CAB1414887.1"/>
    <property type="molecule type" value="Genomic_DNA"/>
</dbReference>
<sequence>MNMDQIEERLAEEIRNVSAPSRSLELGSRVILARCPDHSVKKEEMFLYLECGHFISRIYSRSNNRITSRVPERLLGKIVNFMGKLIKTPPGKSLSGIKHSFHARCRSETASARGLIYSSHKRDIFRRGAQEIVGSKAGRAEGDPDSGSVDGWRGTRETHQHMDHQPETTMVSQTQKQNVGENKKSFHSERGSRDSKTIRHPTRHRPYALAIQHYLIPQSTARLGLFWVVFQASGAGLYHRDTPPSQWENPVMTSWLFLERQRQQIRFGSTLLRSECTHESQSAFHSHRCGHSSVTSGGSKK</sequence>